<dbReference type="AlphaFoldDB" id="A0A2K5ARJ5"/>
<dbReference type="KEGG" id="ncv:NCAV_1105"/>
<dbReference type="RefSeq" id="WP_103287030.1">
    <property type="nucleotide sequence ID" value="NZ_LT981265.1"/>
</dbReference>
<accession>A0A2K5ARJ5</accession>
<feature type="transmembrane region" description="Helical" evidence="1">
    <location>
        <begin position="6"/>
        <end position="26"/>
    </location>
</feature>
<keyword evidence="1" id="KW-0812">Transmembrane</keyword>
<sequence length="144" mass="15420">MDILASVIFVVTLVGLWAAVSIPVYISAKILTAGRVRLIHAMGATALGPIVYAGVVLVSVMLLGSILGAQASIPAMILAFISWLWVYKSIFKTGWIRAFGIAVLAVIVFIVLAFIFSLAMSMILPMVGEHMPIPEPNPLPYPQV</sequence>
<feature type="transmembrane region" description="Helical" evidence="1">
    <location>
        <begin position="38"/>
        <end position="63"/>
    </location>
</feature>
<organism evidence="2 3">
    <name type="scientific">Candidatus Nitrosocaldus cavascurensis</name>
    <dbReference type="NCBI Taxonomy" id="2058097"/>
    <lineage>
        <taxon>Archaea</taxon>
        <taxon>Nitrososphaerota</taxon>
        <taxon>Nitrososphaeria</taxon>
        <taxon>Candidatus Nitrosocaldales</taxon>
        <taxon>Candidatus Nitrosocaldaceae</taxon>
        <taxon>Candidatus Nitrosocaldus</taxon>
    </lineage>
</organism>
<dbReference type="Proteomes" id="UP000236248">
    <property type="component" value="Chromosome NCAV"/>
</dbReference>
<evidence type="ECO:0000313" key="3">
    <source>
        <dbReference type="Proteomes" id="UP000236248"/>
    </source>
</evidence>
<evidence type="ECO:0000256" key="1">
    <source>
        <dbReference type="SAM" id="Phobius"/>
    </source>
</evidence>
<keyword evidence="1" id="KW-1133">Transmembrane helix</keyword>
<feature type="transmembrane region" description="Helical" evidence="1">
    <location>
        <begin position="99"/>
        <end position="124"/>
    </location>
</feature>
<gene>
    <name evidence="2" type="ORF">NCAV_1105</name>
</gene>
<dbReference type="EMBL" id="LT981265">
    <property type="protein sequence ID" value="SPC34282.1"/>
    <property type="molecule type" value="Genomic_DNA"/>
</dbReference>
<keyword evidence="3" id="KW-1185">Reference proteome</keyword>
<proteinExistence type="predicted"/>
<keyword evidence="1" id="KW-0472">Membrane</keyword>
<dbReference type="GeneID" id="41595126"/>
<evidence type="ECO:0000313" key="2">
    <source>
        <dbReference type="EMBL" id="SPC34282.1"/>
    </source>
</evidence>
<feature type="transmembrane region" description="Helical" evidence="1">
    <location>
        <begin position="69"/>
        <end position="87"/>
    </location>
</feature>
<name>A0A2K5ARJ5_9ARCH</name>
<reference evidence="3" key="1">
    <citation type="submission" date="2018-01" db="EMBL/GenBank/DDBJ databases">
        <authorList>
            <person name="Kerou L M."/>
        </authorList>
    </citation>
    <scope>NUCLEOTIDE SEQUENCE [LARGE SCALE GENOMIC DNA]</scope>
    <source>
        <strain evidence="3">SCU2</strain>
    </source>
</reference>
<protein>
    <submittedName>
        <fullName evidence="2">Uncharacterized protein</fullName>
    </submittedName>
</protein>